<protein>
    <submittedName>
        <fullName evidence="2">Uncharacterized protein</fullName>
    </submittedName>
</protein>
<keyword evidence="3" id="KW-1185">Reference proteome</keyword>
<gene>
    <name evidence="2" type="ORF">AQUCO_00400511v1</name>
</gene>
<reference evidence="2 3" key="1">
    <citation type="submission" date="2017-09" db="EMBL/GenBank/DDBJ databases">
        <title>WGS assembly of Aquilegia coerulea Goldsmith.</title>
        <authorList>
            <person name="Hodges S."/>
            <person name="Kramer E."/>
            <person name="Nordborg M."/>
            <person name="Tomkins J."/>
            <person name="Borevitz J."/>
            <person name="Derieg N."/>
            <person name="Yan J."/>
            <person name="Mihaltcheva S."/>
            <person name="Hayes R.D."/>
            <person name="Rokhsar D."/>
        </authorList>
    </citation>
    <scope>NUCLEOTIDE SEQUENCE [LARGE SCALE GENOMIC DNA]</scope>
    <source>
        <strain evidence="3">cv. Goldsmith</strain>
    </source>
</reference>
<dbReference type="PANTHER" id="PTHR31881">
    <property type="match status" value="1"/>
</dbReference>
<dbReference type="AlphaFoldDB" id="A0A2G5EV96"/>
<dbReference type="InParanoid" id="A0A2G5EV96"/>
<dbReference type="PANTHER" id="PTHR31881:SF11">
    <property type="entry name" value="PROTEIN, PUTATIVE-RELATED"/>
    <property type="match status" value="1"/>
</dbReference>
<feature type="transmembrane region" description="Helical" evidence="1">
    <location>
        <begin position="161"/>
        <end position="179"/>
    </location>
</feature>
<dbReference type="OrthoDB" id="1887476at2759"/>
<dbReference type="FunCoup" id="A0A2G5EV96">
    <property type="interactions" value="2"/>
</dbReference>
<proteinExistence type="predicted"/>
<dbReference type="InterPro" id="IPR006747">
    <property type="entry name" value="DUF599"/>
</dbReference>
<keyword evidence="1" id="KW-0812">Transmembrane</keyword>
<evidence type="ECO:0000313" key="3">
    <source>
        <dbReference type="Proteomes" id="UP000230069"/>
    </source>
</evidence>
<name>A0A2G5EV96_AQUCA</name>
<feature type="transmembrane region" description="Helical" evidence="1">
    <location>
        <begin position="129"/>
        <end position="149"/>
    </location>
</feature>
<accession>A0A2G5EV96</accession>
<keyword evidence="1" id="KW-1133">Transmembrane helix</keyword>
<evidence type="ECO:0000313" key="2">
    <source>
        <dbReference type="EMBL" id="PIA59658.1"/>
    </source>
</evidence>
<evidence type="ECO:0000256" key="1">
    <source>
        <dbReference type="SAM" id="Phobius"/>
    </source>
</evidence>
<feature type="transmembrane region" description="Helical" evidence="1">
    <location>
        <begin position="199"/>
        <end position="221"/>
    </location>
</feature>
<dbReference type="Pfam" id="PF04654">
    <property type="entry name" value="DUF599"/>
    <property type="match status" value="1"/>
</dbReference>
<feature type="transmembrane region" description="Helical" evidence="1">
    <location>
        <begin position="26"/>
        <end position="46"/>
    </location>
</feature>
<dbReference type="Proteomes" id="UP000230069">
    <property type="component" value="Unassembled WGS sequence"/>
</dbReference>
<dbReference type="EMBL" id="KZ305021">
    <property type="protein sequence ID" value="PIA59658.1"/>
    <property type="molecule type" value="Genomic_DNA"/>
</dbReference>
<sequence length="244" mass="27382">MLYACSQTISCIPLLKMGLLPYLDTILVPLSFFLLFGYHGFLWNICKKKSNLTTIKINKIRRRSWVLSITEDPTDNKLMFAVQTLRNTQMVIVLTATIAIIINSSLAAYTNNAYKANHLLKDSYFGLQSSRIIVLKYGSASLFLLSGFLCNSVAIGCLSEANILAVVTSLPLGYVQGMMERGFLFTFIGNRMLYITVPLLLWLLGPIPMVLSSITMVWVLYEIDFTSCVLEQESLQSSMTRTID</sequence>
<organism evidence="2 3">
    <name type="scientific">Aquilegia coerulea</name>
    <name type="common">Rocky mountain columbine</name>
    <dbReference type="NCBI Taxonomy" id="218851"/>
    <lineage>
        <taxon>Eukaryota</taxon>
        <taxon>Viridiplantae</taxon>
        <taxon>Streptophyta</taxon>
        <taxon>Embryophyta</taxon>
        <taxon>Tracheophyta</taxon>
        <taxon>Spermatophyta</taxon>
        <taxon>Magnoliopsida</taxon>
        <taxon>Ranunculales</taxon>
        <taxon>Ranunculaceae</taxon>
        <taxon>Thalictroideae</taxon>
        <taxon>Aquilegia</taxon>
    </lineage>
</organism>
<feature type="transmembrane region" description="Helical" evidence="1">
    <location>
        <begin position="90"/>
        <end position="109"/>
    </location>
</feature>
<keyword evidence="1" id="KW-0472">Membrane</keyword>